<dbReference type="InterPro" id="IPR026444">
    <property type="entry name" value="Secre_tail"/>
</dbReference>
<reference evidence="2 3" key="1">
    <citation type="submission" date="2015-11" db="EMBL/GenBank/DDBJ databases">
        <authorList>
            <person name="Varghese N."/>
        </authorList>
    </citation>
    <scope>NUCLEOTIDE SEQUENCE [LARGE SCALE GENOMIC DNA]</scope>
    <source>
        <strain evidence="2 3">JGI-24</strain>
    </source>
</reference>
<dbReference type="AlphaFoldDB" id="A0A656DB06"/>
<organism evidence="2 3">
    <name type="scientific">Kryptobacter tengchongensis</name>
    <dbReference type="NCBI Taxonomy" id="1643429"/>
    <lineage>
        <taxon>Bacteria</taxon>
        <taxon>Pseudomonadati</taxon>
        <taxon>Candidatus Kryptoniota</taxon>
        <taxon>Candidatus Kryptobacter</taxon>
    </lineage>
</organism>
<keyword evidence="3" id="KW-1185">Reference proteome</keyword>
<sequence>EIPKEFYLDQNYPNPFNPSTDIEFSVPIAVNVEIKIYDILGREVATLIDEFVQPGKYRVRWNGTDKTGKFVASGVYFYVMKAGKFVQTKKMMLLK</sequence>
<feature type="non-terminal residue" evidence="2">
    <location>
        <position position="1"/>
    </location>
</feature>
<evidence type="ECO:0000313" key="3">
    <source>
        <dbReference type="Proteomes" id="UP000243065"/>
    </source>
</evidence>
<evidence type="ECO:0000313" key="2">
    <source>
        <dbReference type="EMBL" id="CUT06032.1"/>
    </source>
</evidence>
<feature type="domain" description="FlgD/Vpr Ig-like" evidence="1">
    <location>
        <begin position="29"/>
        <end position="82"/>
    </location>
</feature>
<protein>
    <submittedName>
        <fullName evidence="2">Por secretion system C-terminal sorting domain-containing protein</fullName>
    </submittedName>
</protein>
<dbReference type="NCBIfam" id="TIGR04183">
    <property type="entry name" value="Por_Secre_tail"/>
    <property type="match status" value="1"/>
</dbReference>
<gene>
    <name evidence="2" type="ORF">JGI24_01821</name>
</gene>
<dbReference type="RefSeq" id="WP_143713486.1">
    <property type="nucleotide sequence ID" value="NZ_CZVU01000156.1"/>
</dbReference>
<evidence type="ECO:0000259" key="1">
    <source>
        <dbReference type="Pfam" id="PF13860"/>
    </source>
</evidence>
<dbReference type="EMBL" id="CZVU01000156">
    <property type="protein sequence ID" value="CUT06032.1"/>
    <property type="molecule type" value="Genomic_DNA"/>
</dbReference>
<dbReference type="InterPro" id="IPR025965">
    <property type="entry name" value="FlgD/Vpr_Ig-like"/>
</dbReference>
<dbReference type="Proteomes" id="UP000243065">
    <property type="component" value="Unassembled WGS sequence"/>
</dbReference>
<dbReference type="Pfam" id="PF13860">
    <property type="entry name" value="FlgD_ig"/>
    <property type="match status" value="1"/>
</dbReference>
<dbReference type="Gene3D" id="2.60.40.4070">
    <property type="match status" value="1"/>
</dbReference>
<proteinExistence type="predicted"/>
<accession>A0A656DB06</accession>
<dbReference type="OrthoDB" id="9809596at2"/>
<name>A0A656DB06_KRYT1</name>